<reference evidence="2 3" key="1">
    <citation type="submission" date="2018-01" db="EMBL/GenBank/DDBJ databases">
        <title>Genome sequence of Mycobacterium phage PP.</title>
        <authorList>
            <person name="Uchiyama J."/>
            <person name="Matsuzaki S."/>
        </authorList>
    </citation>
    <scope>NUCLEOTIDE SEQUENCE [LARGE SCALE GENOMIC DNA]</scope>
</reference>
<sequence>MTEVDERPHRSVSQLNQYERCPYAYKLSRIDKVWQRPAAWTAQGSAVHEAIEAWELSGREMSLEGMQAEFLKSYQKHVNAACAETPNFEWWFASGPYRGRQDIARRLEIGLEQCGRYIDWARNHTEEKILVLADGTPAIELPFDIELGGVKVRGYIDAVIWVQTGPEQWELRVRDHKTGRQPDDDFQLGVYKVAMKVQYGVDTPSGDYWMGKSGKATYPYKLDRWTVESVTAKFQELDANVNAGKFEARPDSTTCRFCDVAYDCPFVVS</sequence>
<evidence type="ECO:0000313" key="2">
    <source>
        <dbReference type="EMBL" id="BBC53864.1"/>
    </source>
</evidence>
<dbReference type="EMBL" id="AP018486">
    <property type="protein sequence ID" value="BBC53864.1"/>
    <property type="molecule type" value="Genomic_DNA"/>
</dbReference>
<dbReference type="GO" id="GO:0004527">
    <property type="term" value="F:exonuclease activity"/>
    <property type="evidence" value="ECO:0007669"/>
    <property type="project" value="UniProtKB-KW"/>
</dbReference>
<feature type="domain" description="PD-(D/E)XK endonuclease-like" evidence="1">
    <location>
        <begin position="11"/>
        <end position="265"/>
    </location>
</feature>
<dbReference type="RefSeq" id="YP_010062291.1">
    <property type="nucleotide sequence ID" value="NC_054792.1"/>
</dbReference>
<organism evidence="2 3">
    <name type="scientific">Mycobacterium phage PP</name>
    <dbReference type="NCBI Taxonomy" id="2077134"/>
    <lineage>
        <taxon>Viruses</taxon>
        <taxon>Duplodnaviria</taxon>
        <taxon>Heunggongvirae</taxon>
        <taxon>Uroviricota</taxon>
        <taxon>Caudoviricetes</taxon>
        <taxon>Sagamiharavirus</taxon>
        <taxon>Sagamiharavirus PP</taxon>
    </lineage>
</organism>
<dbReference type="Proteomes" id="UP000250053">
    <property type="component" value="Segment"/>
</dbReference>
<name>A0A2Z5XVI2_9CAUD</name>
<protein>
    <submittedName>
        <fullName evidence="2">Putative RecB-like exonuclease</fullName>
    </submittedName>
</protein>
<dbReference type="KEGG" id="vg:64871952"/>
<keyword evidence="2" id="KW-0540">Nuclease</keyword>
<dbReference type="InterPro" id="IPR011604">
    <property type="entry name" value="PDDEXK-like_dom_sf"/>
</dbReference>
<dbReference type="Pfam" id="PF12705">
    <property type="entry name" value="PDDEXK_1"/>
    <property type="match status" value="1"/>
</dbReference>
<evidence type="ECO:0000259" key="1">
    <source>
        <dbReference type="Pfam" id="PF12705"/>
    </source>
</evidence>
<accession>A0A2Z5XVI2</accession>
<keyword evidence="2" id="KW-0269">Exonuclease</keyword>
<dbReference type="GeneID" id="64871952"/>
<dbReference type="Gene3D" id="3.90.320.10">
    <property type="match status" value="1"/>
</dbReference>
<evidence type="ECO:0000313" key="3">
    <source>
        <dbReference type="Proteomes" id="UP000250053"/>
    </source>
</evidence>
<dbReference type="InterPro" id="IPR038726">
    <property type="entry name" value="PDDEXK_AddAB-type"/>
</dbReference>
<keyword evidence="3" id="KW-1185">Reference proteome</keyword>
<proteinExistence type="predicted"/>
<keyword evidence="2" id="KW-0378">Hydrolase</keyword>